<feature type="region of interest" description="Disordered" evidence="1">
    <location>
        <begin position="1199"/>
        <end position="1230"/>
    </location>
</feature>
<dbReference type="STRING" id="670580.A0A1X6MTR4"/>
<feature type="region of interest" description="Disordered" evidence="1">
    <location>
        <begin position="1157"/>
        <end position="1187"/>
    </location>
</feature>
<evidence type="ECO:0000313" key="2">
    <source>
        <dbReference type="EMBL" id="OSX59758.1"/>
    </source>
</evidence>
<feature type="compositionally biased region" description="Basic and acidic residues" evidence="1">
    <location>
        <begin position="1260"/>
        <end position="1277"/>
    </location>
</feature>
<dbReference type="Proteomes" id="UP000194127">
    <property type="component" value="Unassembled WGS sequence"/>
</dbReference>
<name>A0A1X6MTR4_9APHY</name>
<feature type="compositionally biased region" description="Acidic residues" evidence="1">
    <location>
        <begin position="1292"/>
        <end position="1306"/>
    </location>
</feature>
<dbReference type="OrthoDB" id="2591260at2759"/>
<gene>
    <name evidence="2" type="ORF">POSPLADRAFT_1183445</name>
</gene>
<dbReference type="SUPFAM" id="SSF48371">
    <property type="entry name" value="ARM repeat"/>
    <property type="match status" value="1"/>
</dbReference>
<feature type="compositionally biased region" description="Basic residues" evidence="1">
    <location>
        <begin position="1209"/>
        <end position="1221"/>
    </location>
</feature>
<feature type="compositionally biased region" description="Low complexity" evidence="1">
    <location>
        <begin position="49"/>
        <end position="63"/>
    </location>
</feature>
<feature type="compositionally biased region" description="Low complexity" evidence="1">
    <location>
        <begin position="1539"/>
        <end position="1553"/>
    </location>
</feature>
<evidence type="ECO:0008006" key="4">
    <source>
        <dbReference type="Google" id="ProtNLM"/>
    </source>
</evidence>
<evidence type="ECO:0000313" key="3">
    <source>
        <dbReference type="Proteomes" id="UP000194127"/>
    </source>
</evidence>
<feature type="region of interest" description="Disordered" evidence="1">
    <location>
        <begin position="1471"/>
        <end position="1559"/>
    </location>
</feature>
<feature type="region of interest" description="Disordered" evidence="1">
    <location>
        <begin position="1250"/>
        <end position="1336"/>
    </location>
</feature>
<feature type="compositionally biased region" description="Polar residues" evidence="1">
    <location>
        <begin position="1506"/>
        <end position="1520"/>
    </location>
</feature>
<reference evidence="2 3" key="1">
    <citation type="submission" date="2017-04" db="EMBL/GenBank/DDBJ databases">
        <title>Genome Sequence of the Model Brown-Rot Fungus Postia placenta SB12.</title>
        <authorList>
            <consortium name="DOE Joint Genome Institute"/>
            <person name="Gaskell J."/>
            <person name="Kersten P."/>
            <person name="Larrondo L.F."/>
            <person name="Canessa P."/>
            <person name="Martinez D."/>
            <person name="Hibbett D."/>
            <person name="Schmoll M."/>
            <person name="Kubicek C.P."/>
            <person name="Martinez A.T."/>
            <person name="Yadav J."/>
            <person name="Master E."/>
            <person name="Magnuson J.K."/>
            <person name="James T."/>
            <person name="Yaver D."/>
            <person name="Berka R."/>
            <person name="Labutti K."/>
            <person name="Lipzen A."/>
            <person name="Aerts A."/>
            <person name="Barry K."/>
            <person name="Henrissat B."/>
            <person name="Blanchette R."/>
            <person name="Grigoriev I."/>
            <person name="Cullen D."/>
        </authorList>
    </citation>
    <scope>NUCLEOTIDE SEQUENCE [LARGE SCALE GENOMIC DNA]</scope>
    <source>
        <strain evidence="2 3">MAD-698-R-SB12</strain>
    </source>
</reference>
<sequence length="1559" mass="171593">MSLPTPPNTSHRDKENRSARFSTGSRVAWAEHDQYHTIPSGPQTPPAGSSIKASANKAPPAKSILKPSPLCDLPFGHEDKKETTPEPSDPLADLHYLETPVSRIVATDASLRDLIEAYSILTARIRACVPGETDADASWPLFQPLRQHRDALVDAWVRDLGRVFVEQVRITPDTEIPQPPTPPDEERVLLPSPLKSPRKKVGMSGEQVKNARDLCIVCHAVIKLLNVVFTLPAVYQVFTDAQLRFMLTHVLAIPLANELPTPNSRKTCALAIWLLQTQRLSTEVLEPAKDRIAYALRRGIEGELGKEGKKGSVHDGLKAIHEMSTWYPTLFVPAFTELLPSILSNLLAPTVVLRSQACHALSGFAFAVASIPSSAIHTRISDLVVDHLTTSPARTPIGGLSSPIKDPPLIRTLRTTLGNTGPSHPAQGPVWAWCVMASLIVLMGPAVYTDDRITRALTALVSLGMRHEKSSVRALGCLTWRCMVWAYFHDRLPRLNDGENVETMLYMTQKYKQRLNEVWKVVQSVVDLGAGVSMIGALLAGPSTDKRSLKRALDVLGEMSKKGGQTCKDALETAVSLVSPEPRAEWNARKLLPPGLFFNMPGLLTAEYTSLPYTVKPLFEECTQIEEIRPLTTDELALGWVFNSLMDVWREGLAALKLTWGCEIPSEILDVWHGLVKAVLSLLKFDLGDEKGTVEFTTRLVDILRCLLEDSELDLSLDVEYEDQAPAGQVRFGHQIVQVPPHHRWNFGLRIYLVRELWNVMKGLVPQSALHLSGIQLITFLLGREQTLLDDIDTTDEIRYQWSSLCAEVLYECPLDELEKFWRGALRPRCSRKHQIAWRPEIRQAVWLTFAERWKECKATWDAAVILLGVPFREQSAWEITGDDVDAWDALLRDAISKAFDYGVDSVSVIDQVAARICSTKSLTFTSATRVADLLLSHLDFNEAREIPMDVLGLTNDSLLAAYPPESDDKVTALWLIRSLTRIIDACPAELALNLFELVQEGLSAWIADEFEAFSAEEYALDILPVYQTVLLGVESLPMSADTVETLATMLESGLSGRQDKPAAALQAFQDFWQASCADIREPVGGWCEKIQNCMRVLPGKEIPDDVSESNDALFAEDAWDVELEESPVATPAAAISALAPVISLSSALSIRAPVSPSAVITPPSTPPTRICLLPSTPPRPHKPSPQSQIIAIHDEPVRTPLTPNRSPHTPKRGHASSARRRSTDNKENISPLLMSATVAERIANQSSVAAGSTVLGKRRAPEDVPEKEAKRGRLDLGDAAPLAPGAQPADAPEDGAANDDEDEDPFGTPSGSESSSSDREESTPRATVSVSRPRKRKGVYLEAVEVPMFRDVLRRERDAHMKSLLLERVTTLSSEAGSSSPAVTPTRRTLRRTRSATKMLGEEAFESLEYSETPTPSKRRKSRVAELLQEARATPSLPSSPLRAVRETQIAGSGDSVLIDDSIMMVTPRKSLPVELSSDDDPQPGNVNPRGVVSPALRRVRSSETDLPSSDDSNMTASPSRERVKRRIARMPSSFLNPSPSKLRSRLSGGSSWFKSED</sequence>
<proteinExistence type="predicted"/>
<protein>
    <recommendedName>
        <fullName evidence="4">Telomere-associated protein Rif1 N-terminal domain-containing protein</fullName>
    </recommendedName>
</protein>
<accession>A0A1X6MTR4</accession>
<keyword evidence="3" id="KW-1185">Reference proteome</keyword>
<dbReference type="GeneID" id="36333955"/>
<organism evidence="2 3">
    <name type="scientific">Postia placenta MAD-698-R-SB12</name>
    <dbReference type="NCBI Taxonomy" id="670580"/>
    <lineage>
        <taxon>Eukaryota</taxon>
        <taxon>Fungi</taxon>
        <taxon>Dikarya</taxon>
        <taxon>Basidiomycota</taxon>
        <taxon>Agaricomycotina</taxon>
        <taxon>Agaricomycetes</taxon>
        <taxon>Polyporales</taxon>
        <taxon>Adustoporiaceae</taxon>
        <taxon>Rhodonia</taxon>
    </lineage>
</organism>
<dbReference type="EMBL" id="KZ110601">
    <property type="protein sequence ID" value="OSX59758.1"/>
    <property type="molecule type" value="Genomic_DNA"/>
</dbReference>
<feature type="region of interest" description="Disordered" evidence="1">
    <location>
        <begin position="73"/>
        <end position="92"/>
    </location>
</feature>
<dbReference type="RefSeq" id="XP_024336552.1">
    <property type="nucleotide sequence ID" value="XM_024489006.1"/>
</dbReference>
<feature type="compositionally biased region" description="Basic and acidic residues" evidence="1">
    <location>
        <begin position="75"/>
        <end position="84"/>
    </location>
</feature>
<feature type="region of interest" description="Disordered" evidence="1">
    <location>
        <begin position="1"/>
        <end position="63"/>
    </location>
</feature>
<evidence type="ECO:0000256" key="1">
    <source>
        <dbReference type="SAM" id="MobiDB-lite"/>
    </source>
</evidence>
<dbReference type="InterPro" id="IPR016024">
    <property type="entry name" value="ARM-type_fold"/>
</dbReference>